<dbReference type="EMBL" id="BOOW01000006">
    <property type="protein sequence ID" value="GII90714.1"/>
    <property type="molecule type" value="Genomic_DNA"/>
</dbReference>
<evidence type="ECO:0000313" key="2">
    <source>
        <dbReference type="Proteomes" id="UP000606172"/>
    </source>
</evidence>
<evidence type="ECO:0000313" key="1">
    <source>
        <dbReference type="EMBL" id="GII90714.1"/>
    </source>
</evidence>
<accession>A0A919RFA9</accession>
<organism evidence="1 2">
    <name type="scientific">Sinosporangium siamense</name>
    <dbReference type="NCBI Taxonomy" id="1367973"/>
    <lineage>
        <taxon>Bacteria</taxon>
        <taxon>Bacillati</taxon>
        <taxon>Actinomycetota</taxon>
        <taxon>Actinomycetes</taxon>
        <taxon>Streptosporangiales</taxon>
        <taxon>Streptosporangiaceae</taxon>
        <taxon>Sinosporangium</taxon>
    </lineage>
</organism>
<reference evidence="1" key="1">
    <citation type="submission" date="2021-01" db="EMBL/GenBank/DDBJ databases">
        <title>Whole genome shotgun sequence of Sinosporangium siamense NBRC 109515.</title>
        <authorList>
            <person name="Komaki H."/>
            <person name="Tamura T."/>
        </authorList>
    </citation>
    <scope>NUCLEOTIDE SEQUENCE</scope>
    <source>
        <strain evidence="1">NBRC 109515</strain>
    </source>
</reference>
<gene>
    <name evidence="1" type="ORF">Ssi02_09450</name>
</gene>
<name>A0A919RFA9_9ACTN</name>
<sequence>MSADLRVPALKTLAESDMPRHHWRGDDEDGGIWLFETVEGDGEHWAVRQIEIGADRTVWRYWWGHLEDEHGFLTNQAVEIWTLTQISTEAFEAVWEAGRS</sequence>
<dbReference type="AlphaFoldDB" id="A0A919RFA9"/>
<comment type="caution">
    <text evidence="1">The sequence shown here is derived from an EMBL/GenBank/DDBJ whole genome shotgun (WGS) entry which is preliminary data.</text>
</comment>
<keyword evidence="2" id="KW-1185">Reference proteome</keyword>
<dbReference type="Proteomes" id="UP000606172">
    <property type="component" value="Unassembled WGS sequence"/>
</dbReference>
<proteinExistence type="predicted"/>
<protein>
    <submittedName>
        <fullName evidence="1">Uncharacterized protein</fullName>
    </submittedName>
</protein>
<dbReference type="RefSeq" id="WP_204021291.1">
    <property type="nucleotide sequence ID" value="NZ_BOOW01000006.1"/>
</dbReference>